<evidence type="ECO:0000256" key="1">
    <source>
        <dbReference type="ARBA" id="ARBA00001947"/>
    </source>
</evidence>
<evidence type="ECO:0000256" key="4">
    <source>
        <dbReference type="ARBA" id="ARBA00022833"/>
    </source>
</evidence>
<dbReference type="InterPro" id="IPR003785">
    <property type="entry name" value="Creatininase/forma_Hydrolase"/>
</dbReference>
<name>A0A1H1GV51_9EURY</name>
<dbReference type="GO" id="GO:0016811">
    <property type="term" value="F:hydrolase activity, acting on carbon-nitrogen (but not peptide) bonds, in linear amides"/>
    <property type="evidence" value="ECO:0007669"/>
    <property type="project" value="TreeGrafter"/>
</dbReference>
<evidence type="ECO:0000313" key="6">
    <source>
        <dbReference type="EMBL" id="SDR17031.1"/>
    </source>
</evidence>
<organism evidence="6 7">
    <name type="scientific">Halopelagius longus</name>
    <dbReference type="NCBI Taxonomy" id="1236180"/>
    <lineage>
        <taxon>Archaea</taxon>
        <taxon>Methanobacteriati</taxon>
        <taxon>Methanobacteriota</taxon>
        <taxon>Stenosarchaea group</taxon>
        <taxon>Halobacteria</taxon>
        <taxon>Halobacteriales</taxon>
        <taxon>Haloferacaceae</taxon>
    </lineage>
</organism>
<sequence length="267" mass="28807">MIYNSIGSISTEWAGKPYVAIRETAEANGSLLVVPVGSIEQHGHHLPVATDTILADAVVHGGCKRVEEDIPILVTPPVWIGFSPHHLPFGGTLSLEFEHLKSVLEGIALTAVDNGFDAVCFVNGHGGNASLINAVVSTVGRSTDSEVLGMTYFSLATDEIESLRESGRGGMAHGGEYETSLMLYLRPDLVAEREARRGTLGDEHYEWSDVDLLYGGPLSVYREFNEYSKTGAIGAPELASTEKGERIYEIITTELAALFVAIHEHNV</sequence>
<dbReference type="GO" id="GO:0046872">
    <property type="term" value="F:metal ion binding"/>
    <property type="evidence" value="ECO:0007669"/>
    <property type="project" value="UniProtKB-KW"/>
</dbReference>
<dbReference type="SUPFAM" id="SSF102215">
    <property type="entry name" value="Creatininase"/>
    <property type="match status" value="1"/>
</dbReference>
<accession>A0A1H1GV51</accession>
<dbReference type="Pfam" id="PF02633">
    <property type="entry name" value="Creatininase"/>
    <property type="match status" value="1"/>
</dbReference>
<evidence type="ECO:0000313" key="7">
    <source>
        <dbReference type="Proteomes" id="UP000199289"/>
    </source>
</evidence>
<evidence type="ECO:0000256" key="3">
    <source>
        <dbReference type="ARBA" id="ARBA00022801"/>
    </source>
</evidence>
<dbReference type="EMBL" id="QQST01000005">
    <property type="protein sequence ID" value="RDI69545.1"/>
    <property type="molecule type" value="Genomic_DNA"/>
</dbReference>
<dbReference type="OrthoDB" id="46121at2157"/>
<dbReference type="PANTHER" id="PTHR35005">
    <property type="entry name" value="3-DEHYDRO-SCYLLO-INOSOSE HYDROLASE"/>
    <property type="match status" value="1"/>
</dbReference>
<keyword evidence="2" id="KW-0479">Metal-binding</keyword>
<evidence type="ECO:0000256" key="2">
    <source>
        <dbReference type="ARBA" id="ARBA00022723"/>
    </source>
</evidence>
<dbReference type="EMBL" id="FNKQ01000007">
    <property type="protein sequence ID" value="SDR17031.1"/>
    <property type="molecule type" value="Genomic_DNA"/>
</dbReference>
<reference evidence="7" key="1">
    <citation type="submission" date="2016-10" db="EMBL/GenBank/DDBJ databases">
        <authorList>
            <person name="Varghese N."/>
            <person name="Submissions S."/>
        </authorList>
    </citation>
    <scope>NUCLEOTIDE SEQUENCE [LARGE SCALE GENOMIC DNA]</scope>
    <source>
        <strain evidence="7">CGMCC 1.12397</strain>
    </source>
</reference>
<gene>
    <name evidence="5" type="ORF">DWB78_18490</name>
    <name evidence="6" type="ORF">SAMN05216278_3884</name>
</gene>
<keyword evidence="8" id="KW-1185">Reference proteome</keyword>
<reference evidence="5 8" key="3">
    <citation type="submission" date="2018-07" db="EMBL/GenBank/DDBJ databases">
        <title>Genome sequence of extremly halophilic archaeon Halopelagius longus strain BC12-B1.</title>
        <authorList>
            <person name="Zhang X."/>
        </authorList>
    </citation>
    <scope>NUCLEOTIDE SEQUENCE [LARGE SCALE GENOMIC DNA]</scope>
    <source>
        <strain evidence="5 8">BC12-B1</strain>
    </source>
</reference>
<protein>
    <submittedName>
        <fullName evidence="5">Creatininase family protein</fullName>
    </submittedName>
    <submittedName>
        <fullName evidence="6">Creatinine amidohydrolase</fullName>
    </submittedName>
</protein>
<dbReference type="AlphaFoldDB" id="A0A1H1GV51"/>
<dbReference type="Proteomes" id="UP000255421">
    <property type="component" value="Unassembled WGS sequence"/>
</dbReference>
<dbReference type="Proteomes" id="UP000199289">
    <property type="component" value="Unassembled WGS sequence"/>
</dbReference>
<dbReference type="InterPro" id="IPR024087">
    <property type="entry name" value="Creatininase-like_sf"/>
</dbReference>
<dbReference type="RefSeq" id="WP_092539341.1">
    <property type="nucleotide sequence ID" value="NZ_FNKQ01000007.1"/>
</dbReference>
<comment type="cofactor">
    <cofactor evidence="1">
        <name>Zn(2+)</name>
        <dbReference type="ChEBI" id="CHEBI:29105"/>
    </cofactor>
</comment>
<reference evidence="6" key="2">
    <citation type="submission" date="2016-10" db="EMBL/GenBank/DDBJ databases">
        <authorList>
            <person name="de Groot N.N."/>
        </authorList>
    </citation>
    <scope>NUCLEOTIDE SEQUENCE [LARGE SCALE GENOMIC DNA]</scope>
    <source>
        <strain evidence="6">CGMCC 1.12397</strain>
    </source>
</reference>
<keyword evidence="3 6" id="KW-0378">Hydrolase</keyword>
<evidence type="ECO:0000313" key="8">
    <source>
        <dbReference type="Proteomes" id="UP000255421"/>
    </source>
</evidence>
<dbReference type="Gene3D" id="3.40.50.10310">
    <property type="entry name" value="Creatininase"/>
    <property type="match status" value="1"/>
</dbReference>
<evidence type="ECO:0000313" key="5">
    <source>
        <dbReference type="EMBL" id="RDI69545.1"/>
    </source>
</evidence>
<proteinExistence type="predicted"/>
<dbReference type="GO" id="GO:0009231">
    <property type="term" value="P:riboflavin biosynthetic process"/>
    <property type="evidence" value="ECO:0007669"/>
    <property type="project" value="TreeGrafter"/>
</dbReference>
<keyword evidence="4" id="KW-0862">Zinc</keyword>
<dbReference type="PANTHER" id="PTHR35005:SF1">
    <property type="entry name" value="2-AMINO-5-FORMYLAMINO-6-RIBOSYLAMINOPYRIMIDIN-4(3H)-ONE 5'-MONOPHOSPHATE DEFORMYLASE"/>
    <property type="match status" value="1"/>
</dbReference>